<keyword evidence="3" id="KW-0812">Transmembrane</keyword>
<feature type="compositionally biased region" description="Acidic residues" evidence="2">
    <location>
        <begin position="57"/>
        <end position="68"/>
    </location>
</feature>
<dbReference type="GO" id="GO:0005886">
    <property type="term" value="C:plasma membrane"/>
    <property type="evidence" value="ECO:0007669"/>
    <property type="project" value="UniProtKB-SubCell"/>
</dbReference>
<sequence>MTPLSNESTLYAVAHMDTNDNEALDFTGPDSPDGPYMLNGSAVSDDATVSPASTETPDTDTPDTDTPDTDTSTPDTGGDGGTDAATTTETGPGFTAVLALVALVAAALLAVRRRD</sequence>
<proteinExistence type="predicted"/>
<dbReference type="InterPro" id="IPR055706">
    <property type="entry name" value="Slg1/2_DUF7282"/>
</dbReference>
<dbReference type="Pfam" id="PF18204">
    <property type="entry name" value="PGF-CTERM"/>
    <property type="match status" value="1"/>
</dbReference>
<dbReference type="NCBIfam" id="TIGR04126">
    <property type="entry name" value="PGF_CTERM"/>
    <property type="match status" value="1"/>
</dbReference>
<keyword evidence="3" id="KW-1133">Transmembrane helix</keyword>
<feature type="domain" description="DUF7282" evidence="5">
    <location>
        <begin position="3"/>
        <end position="49"/>
    </location>
</feature>
<feature type="domain" description="PGF-CTERM archaeal protein-sorting signal" evidence="4">
    <location>
        <begin position="92"/>
        <end position="113"/>
    </location>
</feature>
<dbReference type="InterPro" id="IPR026371">
    <property type="entry name" value="PGF_CTERM"/>
</dbReference>
<evidence type="ECO:0000256" key="3">
    <source>
        <dbReference type="SAM" id="Phobius"/>
    </source>
</evidence>
<organism evidence="6 7">
    <name type="scientific">Halorientalis persicus</name>
    <dbReference type="NCBI Taxonomy" id="1367881"/>
    <lineage>
        <taxon>Archaea</taxon>
        <taxon>Methanobacteriati</taxon>
        <taxon>Methanobacteriota</taxon>
        <taxon>Stenosarchaea group</taxon>
        <taxon>Halobacteria</taxon>
        <taxon>Halobacteriales</taxon>
        <taxon>Haloarculaceae</taxon>
        <taxon>Halorientalis</taxon>
    </lineage>
</organism>
<evidence type="ECO:0000259" key="4">
    <source>
        <dbReference type="Pfam" id="PF18204"/>
    </source>
</evidence>
<feature type="transmembrane region" description="Helical" evidence="3">
    <location>
        <begin position="93"/>
        <end position="111"/>
    </location>
</feature>
<evidence type="ECO:0000259" key="5">
    <source>
        <dbReference type="Pfam" id="PF23951"/>
    </source>
</evidence>
<keyword evidence="3" id="KW-0472">Membrane</keyword>
<reference evidence="7" key="1">
    <citation type="submission" date="2016-10" db="EMBL/GenBank/DDBJ databases">
        <authorList>
            <person name="Varghese N."/>
            <person name="Submissions S."/>
        </authorList>
    </citation>
    <scope>NUCLEOTIDE SEQUENCE [LARGE SCALE GENOMIC DNA]</scope>
    <source>
        <strain evidence="7">IBRC-M 10043</strain>
    </source>
</reference>
<evidence type="ECO:0000256" key="1">
    <source>
        <dbReference type="ARBA" id="ARBA00022729"/>
    </source>
</evidence>
<dbReference type="Pfam" id="PF23951">
    <property type="entry name" value="DUF7282"/>
    <property type="match status" value="1"/>
</dbReference>
<feature type="region of interest" description="Disordered" evidence="2">
    <location>
        <begin position="21"/>
        <end position="90"/>
    </location>
</feature>
<gene>
    <name evidence="6" type="ORF">SAMN05216388_102246</name>
</gene>
<dbReference type="Proteomes" id="UP000198775">
    <property type="component" value="Unassembled WGS sequence"/>
</dbReference>
<accession>A0A1H8TFI2</accession>
<name>A0A1H8TFI2_9EURY</name>
<dbReference type="EMBL" id="FOCX01000022">
    <property type="protein sequence ID" value="SEO89850.1"/>
    <property type="molecule type" value="Genomic_DNA"/>
</dbReference>
<dbReference type="AlphaFoldDB" id="A0A1H8TFI2"/>
<evidence type="ECO:0000313" key="6">
    <source>
        <dbReference type="EMBL" id="SEO89850.1"/>
    </source>
</evidence>
<protein>
    <submittedName>
        <fullName evidence="6">PGF-CTERM protein</fullName>
    </submittedName>
</protein>
<dbReference type="GO" id="GO:0030115">
    <property type="term" value="C:S-layer"/>
    <property type="evidence" value="ECO:0007669"/>
    <property type="project" value="UniProtKB-SubCell"/>
</dbReference>
<keyword evidence="7" id="KW-1185">Reference proteome</keyword>
<evidence type="ECO:0000313" key="7">
    <source>
        <dbReference type="Proteomes" id="UP000198775"/>
    </source>
</evidence>
<feature type="compositionally biased region" description="Low complexity" evidence="2">
    <location>
        <begin position="69"/>
        <end position="90"/>
    </location>
</feature>
<keyword evidence="1" id="KW-0732">Signal</keyword>
<evidence type="ECO:0000256" key="2">
    <source>
        <dbReference type="SAM" id="MobiDB-lite"/>
    </source>
</evidence>